<dbReference type="GO" id="GO:0042102">
    <property type="term" value="P:positive regulation of T cell proliferation"/>
    <property type="evidence" value="ECO:0007669"/>
    <property type="project" value="TreeGrafter"/>
</dbReference>
<reference evidence="13" key="1">
    <citation type="journal article" date="2014" name="Science">
        <title>Nonhuman genetics. Genomic basis for the convergent evolution of electric organs.</title>
        <authorList>
            <person name="Gallant J.R."/>
            <person name="Traeger L.L."/>
            <person name="Volkening J.D."/>
            <person name="Moffett H."/>
            <person name="Chen P.H."/>
            <person name="Novina C.D."/>
            <person name="Phillips G.N.Jr."/>
            <person name="Anand R."/>
            <person name="Wells G.B."/>
            <person name="Pinch M."/>
            <person name="Guth R."/>
            <person name="Unguez G.A."/>
            <person name="Albert J.S."/>
            <person name="Zakon H.H."/>
            <person name="Samanta M.P."/>
            <person name="Sussman M.R."/>
        </authorList>
    </citation>
    <scope>NUCLEOTIDE SEQUENCE [LARGE SCALE GENOMIC DNA]</scope>
</reference>
<dbReference type="Proteomes" id="UP000314983">
    <property type="component" value="Chromosome 2"/>
</dbReference>
<evidence type="ECO:0000256" key="2">
    <source>
        <dbReference type="ARBA" id="ARBA00022475"/>
    </source>
</evidence>
<evidence type="ECO:0008006" key="14">
    <source>
        <dbReference type="Google" id="ProtNLM"/>
    </source>
</evidence>
<dbReference type="SUPFAM" id="SSF48726">
    <property type="entry name" value="Immunoglobulin"/>
    <property type="match status" value="1"/>
</dbReference>
<feature type="region of interest" description="Disordered" evidence="11">
    <location>
        <begin position="265"/>
        <end position="292"/>
    </location>
</feature>
<proteinExistence type="predicted"/>
<dbReference type="GO" id="GO:0009897">
    <property type="term" value="C:external side of plasma membrane"/>
    <property type="evidence" value="ECO:0007669"/>
    <property type="project" value="TreeGrafter"/>
</dbReference>
<sequence length="292" mass="32803">MLRLFPSQRRASPGLCKTSARHEITHTQFAVHVVHVVHVQRAGGRAEHGFSYCSPLSRFPGYAWSEVGRQAVLPCSCRTYVSPTAQAPYILWQTVSHTVFERMGKDSVQGESYENRADVPMEMLAEGNCSLILSDVRFRDAGIYESYLVVGQSRVKNQILIHSVRLAVVDHKHIQSVESGKDLILDLYTNQAKMLVFQQEGTPEWRVLWQRGQDSGGERWVEERGRKLVVREVVTSNSGTYRVVDEEGLTLSTVKVSVTGKARHKQLVYTQSTPPTTPQNSSSTPSLHHPPH</sequence>
<evidence type="ECO:0000313" key="12">
    <source>
        <dbReference type="Ensembl" id="ENSEEEP00000006163.2"/>
    </source>
</evidence>
<keyword evidence="5" id="KW-1133">Transmembrane helix</keyword>
<evidence type="ECO:0000256" key="11">
    <source>
        <dbReference type="SAM" id="MobiDB-lite"/>
    </source>
</evidence>
<dbReference type="GO" id="GO:0031295">
    <property type="term" value="P:T cell costimulation"/>
    <property type="evidence" value="ECO:0007669"/>
    <property type="project" value="TreeGrafter"/>
</dbReference>
<evidence type="ECO:0000313" key="13">
    <source>
        <dbReference type="Proteomes" id="UP000314983"/>
    </source>
</evidence>
<keyword evidence="9" id="KW-0325">Glycoprotein</keyword>
<evidence type="ECO:0000256" key="4">
    <source>
        <dbReference type="ARBA" id="ARBA00022729"/>
    </source>
</evidence>
<feature type="compositionally biased region" description="Low complexity" evidence="11">
    <location>
        <begin position="270"/>
        <end position="292"/>
    </location>
</feature>
<name>A0A4W4E5H2_ELEEL</name>
<evidence type="ECO:0000256" key="5">
    <source>
        <dbReference type="ARBA" id="ARBA00022989"/>
    </source>
</evidence>
<dbReference type="Gene3D" id="2.60.40.10">
    <property type="entry name" value="Immunoglobulins"/>
    <property type="match status" value="1"/>
</dbReference>
<dbReference type="PANTHER" id="PTHR25466">
    <property type="entry name" value="T-LYMPHOCYTE ACTIVATION ANTIGEN"/>
    <property type="match status" value="1"/>
</dbReference>
<dbReference type="GO" id="GO:0071222">
    <property type="term" value="P:cellular response to lipopolysaccharide"/>
    <property type="evidence" value="ECO:0007669"/>
    <property type="project" value="TreeGrafter"/>
</dbReference>
<dbReference type="InterPro" id="IPR051713">
    <property type="entry name" value="T-cell_Activation_Regulation"/>
</dbReference>
<dbReference type="Ensembl" id="ENSEEET00000006252.2">
    <property type="protein sequence ID" value="ENSEEEP00000006163.2"/>
    <property type="gene ID" value="ENSEEEG00000003286.2"/>
</dbReference>
<dbReference type="GO" id="GO:0042130">
    <property type="term" value="P:negative regulation of T cell proliferation"/>
    <property type="evidence" value="ECO:0007669"/>
    <property type="project" value="TreeGrafter"/>
</dbReference>
<dbReference type="PANTHER" id="PTHR25466:SF11">
    <property type="entry name" value="GALECTIN 17-RELATED"/>
    <property type="match status" value="1"/>
</dbReference>
<reference evidence="13" key="2">
    <citation type="journal article" date="2017" name="Sci. Adv.">
        <title>A tail of two voltages: Proteomic comparison of the three electric organs of the electric eel.</title>
        <authorList>
            <person name="Traeger L.L."/>
            <person name="Sabat G."/>
            <person name="Barrett-Wilt G.A."/>
            <person name="Wells G.B."/>
            <person name="Sussman M.R."/>
        </authorList>
    </citation>
    <scope>NUCLEOTIDE SEQUENCE [LARGE SCALE GENOMIC DNA]</scope>
</reference>
<dbReference type="OMA" id="VLPCSWR"/>
<protein>
    <recommendedName>
        <fullName evidence="14">Galectin 17</fullName>
    </recommendedName>
</protein>
<evidence type="ECO:0000256" key="6">
    <source>
        <dbReference type="ARBA" id="ARBA00023136"/>
    </source>
</evidence>
<reference evidence="12" key="4">
    <citation type="submission" date="2025-08" db="UniProtKB">
        <authorList>
            <consortium name="Ensembl"/>
        </authorList>
    </citation>
    <scope>IDENTIFICATION</scope>
</reference>
<dbReference type="GO" id="GO:0006955">
    <property type="term" value="P:immune response"/>
    <property type="evidence" value="ECO:0007669"/>
    <property type="project" value="TreeGrafter"/>
</dbReference>
<dbReference type="GeneTree" id="ENSGT01030000234974"/>
<keyword evidence="13" id="KW-1185">Reference proteome</keyword>
<dbReference type="STRING" id="8005.ENSEEEP00000006163"/>
<dbReference type="GO" id="GO:0007166">
    <property type="term" value="P:cell surface receptor signaling pathway"/>
    <property type="evidence" value="ECO:0007669"/>
    <property type="project" value="TreeGrafter"/>
</dbReference>
<evidence type="ECO:0000256" key="7">
    <source>
        <dbReference type="ARBA" id="ARBA00023157"/>
    </source>
</evidence>
<keyword evidence="10" id="KW-0393">Immunoglobulin domain</keyword>
<keyword evidence="6" id="KW-0472">Membrane</keyword>
<accession>A0A4W4E5H2</accession>
<dbReference type="InterPro" id="IPR036179">
    <property type="entry name" value="Ig-like_dom_sf"/>
</dbReference>
<dbReference type="AlphaFoldDB" id="A0A4W4E5H2"/>
<reference evidence="12" key="3">
    <citation type="submission" date="2020-05" db="EMBL/GenBank/DDBJ databases">
        <title>Electrophorus electricus (electric eel) genome, fEleEle1, primary haplotype.</title>
        <authorList>
            <person name="Myers G."/>
            <person name="Meyer A."/>
            <person name="Fedrigo O."/>
            <person name="Formenti G."/>
            <person name="Rhie A."/>
            <person name="Tracey A."/>
            <person name="Sims Y."/>
            <person name="Jarvis E.D."/>
        </authorList>
    </citation>
    <scope>NUCLEOTIDE SEQUENCE [LARGE SCALE GENOMIC DNA]</scope>
</reference>
<reference evidence="12" key="5">
    <citation type="submission" date="2025-09" db="UniProtKB">
        <authorList>
            <consortium name="Ensembl"/>
        </authorList>
    </citation>
    <scope>IDENTIFICATION</scope>
</reference>
<evidence type="ECO:0000256" key="1">
    <source>
        <dbReference type="ARBA" id="ARBA00004251"/>
    </source>
</evidence>
<dbReference type="InterPro" id="IPR013783">
    <property type="entry name" value="Ig-like_fold"/>
</dbReference>
<keyword evidence="3" id="KW-0812">Transmembrane</keyword>
<comment type="subcellular location">
    <subcellularLocation>
        <location evidence="1">Cell membrane</location>
        <topology evidence="1">Single-pass type I membrane protein</topology>
    </subcellularLocation>
</comment>
<organism evidence="12 13">
    <name type="scientific">Electrophorus electricus</name>
    <name type="common">Electric eel</name>
    <name type="synonym">Gymnotus electricus</name>
    <dbReference type="NCBI Taxonomy" id="8005"/>
    <lineage>
        <taxon>Eukaryota</taxon>
        <taxon>Metazoa</taxon>
        <taxon>Chordata</taxon>
        <taxon>Craniata</taxon>
        <taxon>Vertebrata</taxon>
        <taxon>Euteleostomi</taxon>
        <taxon>Actinopterygii</taxon>
        <taxon>Neopterygii</taxon>
        <taxon>Teleostei</taxon>
        <taxon>Ostariophysi</taxon>
        <taxon>Gymnotiformes</taxon>
        <taxon>Gymnotoidei</taxon>
        <taxon>Gymnotidae</taxon>
        <taxon>Electrophorus</taxon>
    </lineage>
</organism>
<evidence type="ECO:0000256" key="8">
    <source>
        <dbReference type="ARBA" id="ARBA00023170"/>
    </source>
</evidence>
<evidence type="ECO:0000256" key="3">
    <source>
        <dbReference type="ARBA" id="ARBA00022692"/>
    </source>
</evidence>
<keyword evidence="4" id="KW-0732">Signal</keyword>
<evidence type="ECO:0000256" key="10">
    <source>
        <dbReference type="ARBA" id="ARBA00023319"/>
    </source>
</evidence>
<keyword evidence="2" id="KW-1003">Cell membrane</keyword>
<keyword evidence="7" id="KW-1015">Disulfide bond</keyword>
<evidence type="ECO:0000256" key="9">
    <source>
        <dbReference type="ARBA" id="ARBA00023180"/>
    </source>
</evidence>
<keyword evidence="8" id="KW-0675">Receptor</keyword>